<name>A0A556C3K8_BREAU</name>
<organism evidence="1 2">
    <name type="scientific">Brevibacterium aurantiacum</name>
    <dbReference type="NCBI Taxonomy" id="273384"/>
    <lineage>
        <taxon>Bacteria</taxon>
        <taxon>Bacillati</taxon>
        <taxon>Actinomycetota</taxon>
        <taxon>Actinomycetes</taxon>
        <taxon>Micrococcales</taxon>
        <taxon>Brevibacteriaceae</taxon>
        <taxon>Brevibacterium</taxon>
    </lineage>
</organism>
<dbReference type="RefSeq" id="WP_143924545.1">
    <property type="nucleotide sequence ID" value="NZ_VLTK01000023.1"/>
</dbReference>
<reference evidence="1 2" key="1">
    <citation type="submission" date="2019-07" db="EMBL/GenBank/DDBJ databases">
        <title>Draft genome sequence of Brevibacterium aurantiacum XU54 isolated from Xinjiang China.</title>
        <authorList>
            <person name="Xu X."/>
        </authorList>
    </citation>
    <scope>NUCLEOTIDE SEQUENCE [LARGE SCALE GENOMIC DNA]</scope>
    <source>
        <strain evidence="1 2">XU54</strain>
    </source>
</reference>
<dbReference type="Pfam" id="PF03237">
    <property type="entry name" value="Terminase_6N"/>
    <property type="match status" value="1"/>
</dbReference>
<dbReference type="Proteomes" id="UP000316406">
    <property type="component" value="Unassembled WGS sequence"/>
</dbReference>
<dbReference type="NCBIfam" id="TIGR01547">
    <property type="entry name" value="phage_term_2"/>
    <property type="match status" value="1"/>
</dbReference>
<proteinExistence type="predicted"/>
<protein>
    <submittedName>
        <fullName evidence="1">PBSX family phage terminase large subunit</fullName>
    </submittedName>
</protein>
<dbReference type="AlphaFoldDB" id="A0A556C3K8"/>
<dbReference type="Gene3D" id="3.30.420.280">
    <property type="match status" value="1"/>
</dbReference>
<dbReference type="EMBL" id="VLTK01000023">
    <property type="protein sequence ID" value="TSI11960.1"/>
    <property type="molecule type" value="Genomic_DNA"/>
</dbReference>
<dbReference type="InterPro" id="IPR006437">
    <property type="entry name" value="Phage_terminase_lsu"/>
</dbReference>
<gene>
    <name evidence="1" type="ORF">FO013_21185</name>
</gene>
<dbReference type="InterPro" id="IPR027417">
    <property type="entry name" value="P-loop_NTPase"/>
</dbReference>
<accession>A0A556C3K8</accession>
<evidence type="ECO:0000313" key="1">
    <source>
        <dbReference type="EMBL" id="TSI11960.1"/>
    </source>
</evidence>
<sequence>MDVQPLTGKSLQVLRNPSPSIEAYEGAVRSGKTITSILDWLRFIRNGPPGALAMCGRTERTVINNMVLPMQEMLGRSRVKIKYGTGTVIILGREIHLYGANNEQARTKIQGLTLAGALVDEAGTLPESFIQMLYSRLSIPGAKLWLTANPEGPQHWLKVKWLDKARLWIDKHGVEHWNDDPNALDLHRYTFVLDDNPSLPPAYVERIKRSYTGMWRLRFVEAEWVVAEGAVYSSWDQTKHVIPHANLPRLRRIFMVGMDVGTTNPSSAIALGLGEDDKLYAVDEYRTEGGLTDSRISVEFRAWLATLPMAPEWIAIDPAAASFKVQVANDGIMNVMNADNDVLYGIRTVASLLEDGHLFISDRCQGLIKEIPGYAWSPKATEKGLDQPIKANDHSCDALRYSLASSETLWRPYVDTSIGG</sequence>
<keyword evidence="2" id="KW-1185">Reference proteome</keyword>
<comment type="caution">
    <text evidence="1">The sequence shown here is derived from an EMBL/GenBank/DDBJ whole genome shotgun (WGS) entry which is preliminary data.</text>
</comment>
<evidence type="ECO:0000313" key="2">
    <source>
        <dbReference type="Proteomes" id="UP000316406"/>
    </source>
</evidence>
<dbReference type="Gene3D" id="3.40.50.300">
    <property type="entry name" value="P-loop containing nucleotide triphosphate hydrolases"/>
    <property type="match status" value="1"/>
</dbReference>
<dbReference type="OrthoDB" id="4498710at2"/>